<evidence type="ECO:0000313" key="2">
    <source>
        <dbReference type="EMBL" id="TCV99319.1"/>
    </source>
</evidence>
<keyword evidence="3" id="KW-1185">Reference proteome</keyword>
<dbReference type="PANTHER" id="PTHR37299">
    <property type="entry name" value="TRANSCRIPTIONAL REGULATOR-RELATED"/>
    <property type="match status" value="1"/>
</dbReference>
<protein>
    <submittedName>
        <fullName evidence="2">LytTR family transcriptional regulator</fullName>
    </submittedName>
</protein>
<evidence type="ECO:0000259" key="1">
    <source>
        <dbReference type="PROSITE" id="PS50930"/>
    </source>
</evidence>
<feature type="domain" description="HTH LytTR-type" evidence="1">
    <location>
        <begin position="42"/>
        <end position="146"/>
    </location>
</feature>
<sequence>MKIIIEESDDYQENEILIKCQNQNDEEIQRIIQNIQSLQTSLICKKEKAYLRIYLENILYIESIDEKTFLYTIDDVYEASQKLYELEQNLQSQGFLRISKSCILNLEYLQHVRALFNGKYEATLTNNEKLTINRSYVPAFKKAFGL</sequence>
<dbReference type="GO" id="GO:0003677">
    <property type="term" value="F:DNA binding"/>
    <property type="evidence" value="ECO:0007669"/>
    <property type="project" value="InterPro"/>
</dbReference>
<gene>
    <name evidence="2" type="ORF">EDD60_1109</name>
</gene>
<dbReference type="Proteomes" id="UP000295515">
    <property type="component" value="Unassembled WGS sequence"/>
</dbReference>
<organism evidence="2 3">
    <name type="scientific">Longibaculum muris</name>
    <dbReference type="NCBI Taxonomy" id="1796628"/>
    <lineage>
        <taxon>Bacteria</taxon>
        <taxon>Bacillati</taxon>
        <taxon>Bacillota</taxon>
        <taxon>Erysipelotrichia</taxon>
        <taxon>Erysipelotrichales</taxon>
        <taxon>Coprobacillaceae</taxon>
        <taxon>Longibaculum</taxon>
    </lineage>
</organism>
<accession>A0A4R3Z2P6</accession>
<dbReference type="AlphaFoldDB" id="A0A4R3Z2P6"/>
<dbReference type="SMART" id="SM00850">
    <property type="entry name" value="LytTR"/>
    <property type="match status" value="1"/>
</dbReference>
<name>A0A4R3Z2P6_9FIRM</name>
<dbReference type="RefSeq" id="WP_066445269.1">
    <property type="nucleotide sequence ID" value="NZ_JANKBF010000011.1"/>
</dbReference>
<dbReference type="Gene3D" id="2.40.50.1020">
    <property type="entry name" value="LytTr DNA-binding domain"/>
    <property type="match status" value="1"/>
</dbReference>
<dbReference type="PROSITE" id="PS50930">
    <property type="entry name" value="HTH_LYTTR"/>
    <property type="match status" value="1"/>
</dbReference>
<dbReference type="InterPro" id="IPR046947">
    <property type="entry name" value="LytR-like"/>
</dbReference>
<reference evidence="2 3" key="1">
    <citation type="submission" date="2019-03" db="EMBL/GenBank/DDBJ databases">
        <title>Genomic Encyclopedia of Type Strains, Phase IV (KMG-IV): sequencing the most valuable type-strain genomes for metagenomic binning, comparative biology and taxonomic classification.</title>
        <authorList>
            <person name="Goeker M."/>
        </authorList>
    </citation>
    <scope>NUCLEOTIDE SEQUENCE [LARGE SCALE GENOMIC DNA]</scope>
    <source>
        <strain evidence="2 3">DSM 29487</strain>
    </source>
</reference>
<comment type="caution">
    <text evidence="2">The sequence shown here is derived from an EMBL/GenBank/DDBJ whole genome shotgun (WGS) entry which is preliminary data.</text>
</comment>
<dbReference type="EMBL" id="SMCQ01000010">
    <property type="protein sequence ID" value="TCV99319.1"/>
    <property type="molecule type" value="Genomic_DNA"/>
</dbReference>
<proteinExistence type="predicted"/>
<dbReference type="GeneID" id="98915396"/>
<dbReference type="GO" id="GO:0000156">
    <property type="term" value="F:phosphorelay response regulator activity"/>
    <property type="evidence" value="ECO:0007669"/>
    <property type="project" value="InterPro"/>
</dbReference>
<dbReference type="Pfam" id="PF04397">
    <property type="entry name" value="LytTR"/>
    <property type="match status" value="1"/>
</dbReference>
<dbReference type="PANTHER" id="PTHR37299:SF4">
    <property type="entry name" value="TRANSCRIPTIONAL REGULATOR"/>
    <property type="match status" value="1"/>
</dbReference>
<dbReference type="InterPro" id="IPR007492">
    <property type="entry name" value="LytTR_DNA-bd_dom"/>
</dbReference>
<evidence type="ECO:0000313" key="3">
    <source>
        <dbReference type="Proteomes" id="UP000295515"/>
    </source>
</evidence>